<comment type="caution">
    <text evidence="3">The sequence shown here is derived from an EMBL/GenBank/DDBJ whole genome shotgun (WGS) entry which is preliminary data.</text>
</comment>
<dbReference type="EMBL" id="JBHTAG010000002">
    <property type="protein sequence ID" value="MFC7096680.1"/>
    <property type="molecule type" value="Genomic_DNA"/>
</dbReference>
<feature type="domain" description="Zinc-ribbon" evidence="2">
    <location>
        <begin position="69"/>
        <end position="90"/>
    </location>
</feature>
<evidence type="ECO:0000259" key="2">
    <source>
        <dbReference type="Pfam" id="PF13240"/>
    </source>
</evidence>
<dbReference type="Pfam" id="PF13240">
    <property type="entry name" value="Zn_Ribbon_1"/>
    <property type="match status" value="1"/>
</dbReference>
<sequence>MRQDLVLRSLLAGFALAVAPAVLVYYLAAGPMVWLATGTLVAASGLVVAYSADEPGDRDEPSPTAKTNCPDCGARVPVDDATCEYCGTDLDG</sequence>
<dbReference type="RefSeq" id="WP_276238857.1">
    <property type="nucleotide sequence ID" value="NZ_CP119989.1"/>
</dbReference>
<evidence type="ECO:0000313" key="3">
    <source>
        <dbReference type="EMBL" id="MFC7096680.1"/>
    </source>
</evidence>
<dbReference type="InterPro" id="IPR026870">
    <property type="entry name" value="Zinc_ribbon_dom"/>
</dbReference>
<accession>A0ABD5WSU2</accession>
<protein>
    <submittedName>
        <fullName evidence="3">Zinc-ribbon domain-containing protein</fullName>
    </submittedName>
</protein>
<keyword evidence="4" id="KW-1185">Reference proteome</keyword>
<feature type="transmembrane region" description="Helical" evidence="1">
    <location>
        <begin position="7"/>
        <end position="27"/>
    </location>
</feature>
<keyword evidence="1" id="KW-1133">Transmembrane helix</keyword>
<evidence type="ECO:0000256" key="1">
    <source>
        <dbReference type="SAM" id="Phobius"/>
    </source>
</evidence>
<name>A0ABD5WSU2_9EURY</name>
<proteinExistence type="predicted"/>
<feature type="transmembrane region" description="Helical" evidence="1">
    <location>
        <begin position="33"/>
        <end position="52"/>
    </location>
</feature>
<keyword evidence="1" id="KW-0472">Membrane</keyword>
<keyword evidence="1" id="KW-0812">Transmembrane</keyword>
<dbReference type="Proteomes" id="UP001596388">
    <property type="component" value="Unassembled WGS sequence"/>
</dbReference>
<organism evidence="3 4">
    <name type="scientific">Halobaculum marinum</name>
    <dbReference type="NCBI Taxonomy" id="3031996"/>
    <lineage>
        <taxon>Archaea</taxon>
        <taxon>Methanobacteriati</taxon>
        <taxon>Methanobacteriota</taxon>
        <taxon>Stenosarchaea group</taxon>
        <taxon>Halobacteria</taxon>
        <taxon>Halobacteriales</taxon>
        <taxon>Haloferacaceae</taxon>
        <taxon>Halobaculum</taxon>
    </lineage>
</organism>
<dbReference type="GeneID" id="79269430"/>
<dbReference type="AlphaFoldDB" id="A0ABD5WSU2"/>
<gene>
    <name evidence="3" type="ORF">ACFQKD_05115</name>
</gene>
<evidence type="ECO:0000313" key="4">
    <source>
        <dbReference type="Proteomes" id="UP001596388"/>
    </source>
</evidence>
<reference evidence="3 4" key="1">
    <citation type="journal article" date="2019" name="Int. J. Syst. Evol. Microbiol.">
        <title>The Global Catalogue of Microorganisms (GCM) 10K type strain sequencing project: providing services to taxonomists for standard genome sequencing and annotation.</title>
        <authorList>
            <consortium name="The Broad Institute Genomics Platform"/>
            <consortium name="The Broad Institute Genome Sequencing Center for Infectious Disease"/>
            <person name="Wu L."/>
            <person name="Ma J."/>
        </authorList>
    </citation>
    <scope>NUCLEOTIDE SEQUENCE [LARGE SCALE GENOMIC DNA]</scope>
    <source>
        <strain evidence="3 4">DT55</strain>
    </source>
</reference>